<accession>A0A417Y707</accession>
<dbReference type="Pfam" id="PF19457">
    <property type="entry name" value="DUF5994"/>
    <property type="match status" value="1"/>
</dbReference>
<dbReference type="InterPro" id="IPR046036">
    <property type="entry name" value="DUF5994"/>
</dbReference>
<sequence>MTGLRLSLGSTGVGQDKLDGGWWPRSRDFATEFAELVDGFPAEHGRVVRALYSAPDWDDAPRPRRVAVRRGYVKVGHFPRDDTKVIYLTTSNRVVYCLLVIPSSFNESQGSEAMLAASTGGNHHSAQDLLDVVTNERAVDPAGLWAAEGVR</sequence>
<dbReference type="EMBL" id="QXGH01000010">
    <property type="protein sequence ID" value="RHW28276.1"/>
    <property type="molecule type" value="Genomic_DNA"/>
</dbReference>
<protein>
    <submittedName>
        <fullName evidence="1">Uncharacterized protein</fullName>
    </submittedName>
</protein>
<comment type="caution">
    <text evidence="1">The sequence shown here is derived from an EMBL/GenBank/DDBJ whole genome shotgun (WGS) entry which is preliminary data.</text>
</comment>
<dbReference type="AlphaFoldDB" id="A0A417Y707"/>
<evidence type="ECO:0000313" key="1">
    <source>
        <dbReference type="EMBL" id="RHW28276.1"/>
    </source>
</evidence>
<organism evidence="1 2">
    <name type="scientific">Nocardioides immobilis</name>
    <dbReference type="NCBI Taxonomy" id="2049295"/>
    <lineage>
        <taxon>Bacteria</taxon>
        <taxon>Bacillati</taxon>
        <taxon>Actinomycetota</taxon>
        <taxon>Actinomycetes</taxon>
        <taxon>Propionibacteriales</taxon>
        <taxon>Nocardioidaceae</taxon>
        <taxon>Nocardioides</taxon>
    </lineage>
</organism>
<gene>
    <name evidence="1" type="ORF">D0Z08_04670</name>
</gene>
<name>A0A417Y707_9ACTN</name>
<dbReference type="Proteomes" id="UP000283644">
    <property type="component" value="Unassembled WGS sequence"/>
</dbReference>
<evidence type="ECO:0000313" key="2">
    <source>
        <dbReference type="Proteomes" id="UP000283644"/>
    </source>
</evidence>
<dbReference type="OrthoDB" id="3785441at2"/>
<dbReference type="RefSeq" id="WP_118923141.1">
    <property type="nucleotide sequence ID" value="NZ_QXGH01000010.1"/>
</dbReference>
<proteinExistence type="predicted"/>
<keyword evidence="2" id="KW-1185">Reference proteome</keyword>
<reference evidence="1 2" key="1">
    <citation type="submission" date="2018-09" db="EMBL/GenBank/DDBJ databases">
        <title>Genome sequencing of Nocardioides immobilis CCTCC AB 2017083 for comparison to Nocardioides silvaticus.</title>
        <authorList>
            <person name="Li C."/>
            <person name="Wang G."/>
        </authorList>
    </citation>
    <scope>NUCLEOTIDE SEQUENCE [LARGE SCALE GENOMIC DNA]</scope>
    <source>
        <strain evidence="1 2">CCTCC AB 2017083</strain>
    </source>
</reference>